<feature type="transmembrane region" description="Helical" evidence="4">
    <location>
        <begin position="18"/>
        <end position="36"/>
    </location>
</feature>
<dbReference type="eggNOG" id="COG2197">
    <property type="taxonomic scope" value="Bacteria"/>
</dbReference>
<sequence length="163" mass="18681">MDSKIQPIQDIKFPLSHILRYALIMAILVFVLKWLQWKYLIVDNAIDIYVGLIAVFFTILGIWLATQLTKPKVEQVIVEKEVYVPLSEDFAINQSALEALNLTKREFEILQLISSGHSNAEIADNLFLSLSTVKTHLSNLYVKMDVKRRTQAVDRAKKLQIVP</sequence>
<evidence type="ECO:0000256" key="1">
    <source>
        <dbReference type="ARBA" id="ARBA00023015"/>
    </source>
</evidence>
<dbReference type="CDD" id="cd06170">
    <property type="entry name" value="LuxR_C_like"/>
    <property type="match status" value="1"/>
</dbReference>
<comment type="caution">
    <text evidence="6">The sequence shown here is derived from an EMBL/GenBank/DDBJ whole genome shotgun (WGS) entry which is preliminary data.</text>
</comment>
<feature type="domain" description="HTH luxR-type" evidence="5">
    <location>
        <begin position="95"/>
        <end position="160"/>
    </location>
</feature>
<proteinExistence type="predicted"/>
<dbReference type="PANTHER" id="PTHR44688">
    <property type="entry name" value="DNA-BINDING TRANSCRIPTIONAL ACTIVATOR DEVR_DOSR"/>
    <property type="match status" value="1"/>
</dbReference>
<feature type="transmembrane region" description="Helical" evidence="4">
    <location>
        <begin position="48"/>
        <end position="65"/>
    </location>
</feature>
<dbReference type="PRINTS" id="PR00038">
    <property type="entry name" value="HTHLUXR"/>
</dbReference>
<evidence type="ECO:0000256" key="3">
    <source>
        <dbReference type="ARBA" id="ARBA00023163"/>
    </source>
</evidence>
<accession>S2DIU9</accession>
<keyword evidence="3" id="KW-0804">Transcription</keyword>
<dbReference type="InterPro" id="IPR000792">
    <property type="entry name" value="Tscrpt_reg_LuxR_C"/>
</dbReference>
<keyword evidence="4" id="KW-1133">Transmembrane helix</keyword>
<keyword evidence="7" id="KW-1185">Reference proteome</keyword>
<dbReference type="GO" id="GO:0006355">
    <property type="term" value="P:regulation of DNA-templated transcription"/>
    <property type="evidence" value="ECO:0007669"/>
    <property type="project" value="InterPro"/>
</dbReference>
<keyword evidence="4" id="KW-0472">Membrane</keyword>
<reference evidence="6 7" key="1">
    <citation type="journal article" date="2013" name="Genome Announc.">
        <title>Draft Genome Sequence of Indibacter alkaliphilus Strain LW1T, Isolated from Lonar Lake, a Haloalkaline Lake in the Buldana District of Maharashtra, India.</title>
        <authorList>
            <person name="Singh A."/>
            <person name="Kumar Jangir P."/>
            <person name="Sharma R."/>
            <person name="Singh A."/>
            <person name="Kumar Pinnaka A."/>
            <person name="Shivaji S."/>
        </authorList>
    </citation>
    <scope>NUCLEOTIDE SEQUENCE [LARGE SCALE GENOMIC DNA]</scope>
    <source>
        <strain evidence="7">CCUG 57479 / KCTC 22604 / LW1</strain>
    </source>
</reference>
<dbReference type="PROSITE" id="PS00622">
    <property type="entry name" value="HTH_LUXR_1"/>
    <property type="match status" value="1"/>
</dbReference>
<dbReference type="EMBL" id="ALWO02000030">
    <property type="protein sequence ID" value="EOZ97125.1"/>
    <property type="molecule type" value="Genomic_DNA"/>
</dbReference>
<evidence type="ECO:0000256" key="2">
    <source>
        <dbReference type="ARBA" id="ARBA00023125"/>
    </source>
</evidence>
<evidence type="ECO:0000256" key="4">
    <source>
        <dbReference type="SAM" id="Phobius"/>
    </source>
</evidence>
<dbReference type="SUPFAM" id="SSF46894">
    <property type="entry name" value="C-terminal effector domain of the bipartite response regulators"/>
    <property type="match status" value="1"/>
</dbReference>
<dbReference type="Proteomes" id="UP000006073">
    <property type="component" value="Unassembled WGS sequence"/>
</dbReference>
<organism evidence="6 7">
    <name type="scientific">Indibacter alkaliphilus (strain CCUG 57479 / KCTC 22604 / LW1)</name>
    <dbReference type="NCBI Taxonomy" id="1189612"/>
    <lineage>
        <taxon>Bacteria</taxon>
        <taxon>Pseudomonadati</taxon>
        <taxon>Bacteroidota</taxon>
        <taxon>Cytophagia</taxon>
        <taxon>Cytophagales</taxon>
        <taxon>Cyclobacteriaceae</taxon>
    </lineage>
</organism>
<evidence type="ECO:0000313" key="6">
    <source>
        <dbReference type="EMBL" id="EOZ97125.1"/>
    </source>
</evidence>
<dbReference type="AlphaFoldDB" id="S2DIU9"/>
<dbReference type="STRING" id="1189612.A33Q_1773"/>
<evidence type="ECO:0000313" key="7">
    <source>
        <dbReference type="Proteomes" id="UP000006073"/>
    </source>
</evidence>
<keyword evidence="1" id="KW-0805">Transcription regulation</keyword>
<dbReference type="InterPro" id="IPR036388">
    <property type="entry name" value="WH-like_DNA-bd_sf"/>
</dbReference>
<dbReference type="PANTHER" id="PTHR44688:SF16">
    <property type="entry name" value="DNA-BINDING TRANSCRIPTIONAL ACTIVATOR DEVR_DOSR"/>
    <property type="match status" value="1"/>
</dbReference>
<evidence type="ECO:0000259" key="5">
    <source>
        <dbReference type="PROSITE" id="PS50043"/>
    </source>
</evidence>
<gene>
    <name evidence="6" type="ORF">A33Q_1773</name>
</gene>
<protein>
    <submittedName>
        <fullName evidence="6">Response regulator LiaR</fullName>
    </submittedName>
</protein>
<dbReference type="Pfam" id="PF00196">
    <property type="entry name" value="GerE"/>
    <property type="match status" value="1"/>
</dbReference>
<keyword evidence="4" id="KW-0812">Transmembrane</keyword>
<dbReference type="InterPro" id="IPR016032">
    <property type="entry name" value="Sig_transdc_resp-reg_C-effctor"/>
</dbReference>
<dbReference type="SMART" id="SM00421">
    <property type="entry name" value="HTH_LUXR"/>
    <property type="match status" value="1"/>
</dbReference>
<keyword evidence="2" id="KW-0238">DNA-binding</keyword>
<name>S2DIU9_INDAL</name>
<dbReference type="GO" id="GO:0003677">
    <property type="term" value="F:DNA binding"/>
    <property type="evidence" value="ECO:0007669"/>
    <property type="project" value="UniProtKB-KW"/>
</dbReference>
<dbReference type="Gene3D" id="1.10.10.10">
    <property type="entry name" value="Winged helix-like DNA-binding domain superfamily/Winged helix DNA-binding domain"/>
    <property type="match status" value="1"/>
</dbReference>
<dbReference type="PROSITE" id="PS50043">
    <property type="entry name" value="HTH_LUXR_2"/>
    <property type="match status" value="1"/>
</dbReference>
<dbReference type="RefSeq" id="WP_009036207.1">
    <property type="nucleotide sequence ID" value="NZ_ALWO02000030.1"/>
</dbReference>